<organism evidence="3">
    <name type="scientific">uncultured Caudovirales phage</name>
    <dbReference type="NCBI Taxonomy" id="2100421"/>
    <lineage>
        <taxon>Viruses</taxon>
        <taxon>Duplodnaviria</taxon>
        <taxon>Heunggongvirae</taxon>
        <taxon>Uroviricota</taxon>
        <taxon>Caudoviricetes</taxon>
        <taxon>Peduoviridae</taxon>
        <taxon>Maltschvirus</taxon>
        <taxon>Maltschvirus maltsch</taxon>
    </lineage>
</organism>
<name>A0A6J5SGH6_9CAUD</name>
<evidence type="ECO:0000313" key="3">
    <source>
        <dbReference type="EMBL" id="CAB4213040.1"/>
    </source>
</evidence>
<dbReference type="EMBL" id="LR796424">
    <property type="protein sequence ID" value="CAB4144616.1"/>
    <property type="molecule type" value="Genomic_DNA"/>
</dbReference>
<sequence>MINFKIAGQEEPKQLEASLAMDCDGDVNLLINGESIAYISSKDGVLRRLSTTGTNLEHSGLCIDKDGFIESDTKTCGCDSCDPDTSEEEIMSLIKKIKNDVLSSLKSKPVFLYRDARDTLNILNDLDELKEKILGANK</sequence>
<evidence type="ECO:0000313" key="1">
    <source>
        <dbReference type="EMBL" id="CAB4144616.1"/>
    </source>
</evidence>
<proteinExistence type="predicted"/>
<dbReference type="EMBL" id="LR797389">
    <property type="protein sequence ID" value="CAB4213040.1"/>
    <property type="molecule type" value="Genomic_DNA"/>
</dbReference>
<evidence type="ECO:0000313" key="2">
    <source>
        <dbReference type="EMBL" id="CAB4183141.1"/>
    </source>
</evidence>
<dbReference type="EMBL" id="LR797029">
    <property type="protein sequence ID" value="CAB4183141.1"/>
    <property type="molecule type" value="Genomic_DNA"/>
</dbReference>
<reference evidence="3" key="1">
    <citation type="submission" date="2020-05" db="EMBL/GenBank/DDBJ databases">
        <authorList>
            <person name="Chiriac C."/>
            <person name="Salcher M."/>
            <person name="Ghai R."/>
            <person name="Kavagutti S V."/>
        </authorList>
    </citation>
    <scope>NUCLEOTIDE SEQUENCE</scope>
</reference>
<protein>
    <submittedName>
        <fullName evidence="3">Uncharacterized protein</fullName>
    </submittedName>
</protein>
<accession>A0A6J5SGH6</accession>
<gene>
    <name evidence="2" type="ORF">UFOVP1089_40</name>
    <name evidence="3" type="ORF">UFOVP1443_59</name>
    <name evidence="1" type="ORF">UFOVP459_45</name>
</gene>